<dbReference type="InterPro" id="IPR015048">
    <property type="entry name" value="DUF1899"/>
</dbReference>
<feature type="compositionally biased region" description="Basic and acidic residues" evidence="10">
    <location>
        <begin position="393"/>
        <end position="402"/>
    </location>
</feature>
<evidence type="ECO:0000256" key="8">
    <source>
        <dbReference type="PROSITE-ProRule" id="PRU00221"/>
    </source>
</evidence>
<comment type="similarity">
    <text evidence="2 9">Belongs to the WD repeat coronin family.</text>
</comment>
<feature type="region of interest" description="Disordered" evidence="10">
    <location>
        <begin position="422"/>
        <end position="441"/>
    </location>
</feature>
<dbReference type="InterPro" id="IPR036322">
    <property type="entry name" value="WD40_repeat_dom_sf"/>
</dbReference>
<dbReference type="PROSITE" id="PS00678">
    <property type="entry name" value="WD_REPEATS_1"/>
    <property type="match status" value="2"/>
</dbReference>
<dbReference type="SMART" id="SM01167">
    <property type="entry name" value="DUF1900"/>
    <property type="match status" value="2"/>
</dbReference>
<dbReference type="SUPFAM" id="SSF50978">
    <property type="entry name" value="WD40 repeat-like"/>
    <property type="match status" value="1"/>
</dbReference>
<dbReference type="Proteomes" id="UP000085678">
    <property type="component" value="Unplaced"/>
</dbReference>
<dbReference type="Pfam" id="PF08953">
    <property type="entry name" value="DUF1899"/>
    <property type="match status" value="2"/>
</dbReference>
<feature type="compositionally biased region" description="Basic and acidic residues" evidence="10">
    <location>
        <begin position="431"/>
        <end position="441"/>
    </location>
</feature>
<dbReference type="Pfam" id="PF16300">
    <property type="entry name" value="WD40_4"/>
    <property type="match status" value="2"/>
</dbReference>
<dbReference type="GO" id="GO:0003779">
    <property type="term" value="F:actin binding"/>
    <property type="evidence" value="ECO:0007669"/>
    <property type="project" value="UniProtKB-KW"/>
</dbReference>
<dbReference type="SMART" id="SM01166">
    <property type="entry name" value="DUF1899"/>
    <property type="match status" value="2"/>
</dbReference>
<dbReference type="InterPro" id="IPR019775">
    <property type="entry name" value="WD40_repeat_CS"/>
</dbReference>
<dbReference type="FunFam" id="2.130.10.10:FF:000076">
    <property type="entry name" value="Coronin"/>
    <property type="match status" value="1"/>
</dbReference>
<dbReference type="OrthoDB" id="1850764at2759"/>
<evidence type="ECO:0000313" key="12">
    <source>
        <dbReference type="Proteomes" id="UP000085678"/>
    </source>
</evidence>
<dbReference type="GO" id="GO:0005737">
    <property type="term" value="C:cytoplasm"/>
    <property type="evidence" value="ECO:0007669"/>
    <property type="project" value="UniProtKB-SubCell"/>
</dbReference>
<dbReference type="InterPro" id="IPR001680">
    <property type="entry name" value="WD40_rpt"/>
</dbReference>
<evidence type="ECO:0000256" key="5">
    <source>
        <dbReference type="ARBA" id="ARBA00022737"/>
    </source>
</evidence>
<evidence type="ECO:0000313" key="13">
    <source>
        <dbReference type="RefSeq" id="XP_013392407.1"/>
    </source>
</evidence>
<sequence>MWKFKVSKFKNTTPHLPKKEFWISDLTIANLMQSCGNHIKASCTLMAFNGPSAGGGSVSVLPLDSAGRQAKTMPLVQAHADFVSDMDFSPFNDNLLATGSFDCTVKLWDIPDGGLTESIHDPVLCLPAEGRRIENVLWHPSADNILTVSSGTHVKIWDVSQPRELYALDDHEDQVLSMSWKGDGSLLVTSAKDRKIRIFDPRAGSKTEEVEGHANARDSRVVWLGDSMNIASTGFSSNRDRQVILRDIRKMSEHLHVSDIDNATGTLMPLFDPDTNMLFLAGKGDRNLKFVEVQDKAPYLTEGTADTVEQIKGAAMIPKRAVDVMIGEVSRILILSQSAVVPVPYIVPRKSYTEFHADLFPDTNGGQAAMTAEEWCAGENKLVEKISLDPSKRKDKVAKKETVPPPKPELVVKPVEPVVTEVKQPPAEPVPEPKPDEPKVVKSEMKIELKRSSVSTPEASKPAVQPEKPPAKPSAPAQPRKASVKPFKGVRLSKFRYLKGTPAHKSQHIENIRNSSTTVPGESDAFHANKEVCAVPLRGAGGLIAICELNKPGRLPDAGLPVLQHGNTVMDFMFDPFNNRKLAVATIDAKICIWTIPVEGLTETLTEPTQCLYGHREKIYFIRYHPLAENVLVSGSYDMTIRLWNLETNQEMMCIDVPEHMFCLAWSGDGKKFATVSSDKTVRIYEPRVTTLPIQEGPGPAGHRGARVCWACQDKYLAVSGFNTQNTRIVSLYDTSDLAAGPLNIVDYETTPSILVMNYDEGSSTIFLTGRGDSVVHALEVSEDEPHLFQLSDYRPEGRHQALAFLPKSEINVREVEFAKALRFTGATVEPVSFTVPRVKPQFFQDDLFPDTRVTWEPCLTAEEWFRGEDRVPRTISLRPPDMEPLSKSKPEAPKPKKFESYNATTYKTDEQKKEELLTAMGSKLEDKQGVPLPQDLAEGVEDDEWDD</sequence>
<feature type="domain" description="DUF1899" evidence="11">
    <location>
        <begin position="3"/>
        <end position="67"/>
    </location>
</feature>
<keyword evidence="6" id="KW-0009">Actin-binding</keyword>
<dbReference type="STRING" id="7574.A0A1S3I2B1"/>
<feature type="compositionally biased region" description="Basic and acidic residues" evidence="10">
    <location>
        <begin position="908"/>
        <end position="917"/>
    </location>
</feature>
<dbReference type="SUPFAM" id="SSF101908">
    <property type="entry name" value="Putative isomerase YbhE"/>
    <property type="match status" value="1"/>
</dbReference>
<feature type="repeat" description="WD" evidence="8">
    <location>
        <begin position="612"/>
        <end position="654"/>
    </location>
</feature>
<dbReference type="Gene3D" id="2.130.10.10">
    <property type="entry name" value="YVTN repeat-like/Quinoprotein amine dehydrogenase"/>
    <property type="match status" value="2"/>
</dbReference>
<dbReference type="RefSeq" id="XP_013392407.1">
    <property type="nucleotide sequence ID" value="XM_013536953.1"/>
</dbReference>
<evidence type="ECO:0000256" key="9">
    <source>
        <dbReference type="RuleBase" id="RU280818"/>
    </source>
</evidence>
<keyword evidence="4 8" id="KW-0853">WD repeat</keyword>
<evidence type="ECO:0000256" key="10">
    <source>
        <dbReference type="SAM" id="MobiDB-lite"/>
    </source>
</evidence>
<feature type="region of interest" description="Disordered" evidence="10">
    <location>
        <begin position="448"/>
        <end position="484"/>
    </location>
</feature>
<dbReference type="InParanoid" id="A0A1S3I2B1"/>
<feature type="compositionally biased region" description="Acidic residues" evidence="10">
    <location>
        <begin position="939"/>
        <end position="948"/>
    </location>
</feature>
<dbReference type="InterPro" id="IPR015505">
    <property type="entry name" value="Coronin"/>
</dbReference>
<evidence type="ECO:0000256" key="2">
    <source>
        <dbReference type="ARBA" id="ARBA00009482"/>
    </source>
</evidence>
<dbReference type="KEGG" id="lak:106160370"/>
<feature type="repeat" description="WD" evidence="8">
    <location>
        <begin position="76"/>
        <end position="118"/>
    </location>
</feature>
<dbReference type="PANTHER" id="PTHR10856">
    <property type="entry name" value="CORONIN"/>
    <property type="match status" value="1"/>
</dbReference>
<feature type="region of interest" description="Disordered" evidence="10">
    <location>
        <begin position="393"/>
        <end position="415"/>
    </location>
</feature>
<feature type="repeat" description="WD" evidence="8">
    <location>
        <begin position="126"/>
        <end position="167"/>
    </location>
</feature>
<evidence type="ECO:0000256" key="6">
    <source>
        <dbReference type="ARBA" id="ARBA00023203"/>
    </source>
</evidence>
<feature type="repeat" description="WD" evidence="8">
    <location>
        <begin position="168"/>
        <end position="209"/>
    </location>
</feature>
<dbReference type="SMART" id="SM00320">
    <property type="entry name" value="WD40"/>
    <property type="match status" value="7"/>
</dbReference>
<evidence type="ECO:0000256" key="7">
    <source>
        <dbReference type="ARBA" id="ARBA00024838"/>
    </source>
</evidence>
<dbReference type="PANTHER" id="PTHR10856:SF20">
    <property type="entry name" value="CORONIN-7"/>
    <property type="match status" value="1"/>
</dbReference>
<gene>
    <name evidence="13" type="primary">LOC106160370</name>
</gene>
<dbReference type="InterPro" id="IPR020472">
    <property type="entry name" value="WD40_PAC1"/>
</dbReference>
<dbReference type="InterPro" id="IPR015943">
    <property type="entry name" value="WD40/YVTN_repeat-like_dom_sf"/>
</dbReference>
<comment type="subcellular location">
    <subcellularLocation>
        <location evidence="1">Cytoplasm</location>
    </subcellularLocation>
</comment>
<dbReference type="AlphaFoldDB" id="A0A1S3I2B1"/>
<evidence type="ECO:0000259" key="11">
    <source>
        <dbReference type="SMART" id="SM01166"/>
    </source>
</evidence>
<feature type="compositionally biased region" description="Basic and acidic residues" evidence="10">
    <location>
        <begin position="881"/>
        <end position="900"/>
    </location>
</feature>
<organism evidence="12 13">
    <name type="scientific">Lingula anatina</name>
    <name type="common">Brachiopod</name>
    <name type="synonym">Lingula unguis</name>
    <dbReference type="NCBI Taxonomy" id="7574"/>
    <lineage>
        <taxon>Eukaryota</taxon>
        <taxon>Metazoa</taxon>
        <taxon>Spiralia</taxon>
        <taxon>Lophotrochozoa</taxon>
        <taxon>Brachiopoda</taxon>
        <taxon>Linguliformea</taxon>
        <taxon>Lingulata</taxon>
        <taxon>Lingulida</taxon>
        <taxon>Linguloidea</taxon>
        <taxon>Lingulidae</taxon>
        <taxon>Lingula</taxon>
    </lineage>
</organism>
<keyword evidence="3" id="KW-0963">Cytoplasm</keyword>
<feature type="domain" description="DUF1899" evidence="11">
    <location>
        <begin position="488"/>
        <end position="553"/>
    </location>
</feature>
<dbReference type="PRINTS" id="PR00320">
    <property type="entry name" value="GPROTEINBRPT"/>
</dbReference>
<dbReference type="PROSITE" id="PS50082">
    <property type="entry name" value="WD_REPEATS_2"/>
    <property type="match status" value="4"/>
</dbReference>
<keyword evidence="12" id="KW-1185">Reference proteome</keyword>
<protein>
    <recommendedName>
        <fullName evidence="9">Coronin</fullName>
    </recommendedName>
</protein>
<evidence type="ECO:0000256" key="3">
    <source>
        <dbReference type="ARBA" id="ARBA00022490"/>
    </source>
</evidence>
<dbReference type="GeneID" id="106160370"/>
<comment type="function">
    <text evidence="7">F-actin regulator involved in anterograde Golgi to endosome transport: upon ubiquitination via 'Lys-33'-linked ubiquitin chains by the BCR(KLHL20) E3 ubiquitin ligase complex, interacts with EPS15 and localizes to the trans-Golgi network, where it promotes actin polymerization, thereby facilitating post-Golgi trafficking. May play a role in the maintenance of the Golgi apparatus morphology.</text>
</comment>
<keyword evidence="5 9" id="KW-0677">Repeat</keyword>
<dbReference type="GO" id="GO:0030036">
    <property type="term" value="P:actin cytoskeleton organization"/>
    <property type="evidence" value="ECO:0007669"/>
    <property type="project" value="UniProtKB-ARBA"/>
</dbReference>
<evidence type="ECO:0000256" key="1">
    <source>
        <dbReference type="ARBA" id="ARBA00004496"/>
    </source>
</evidence>
<reference evidence="13" key="1">
    <citation type="submission" date="2025-08" db="UniProtKB">
        <authorList>
            <consortium name="RefSeq"/>
        </authorList>
    </citation>
    <scope>IDENTIFICATION</scope>
    <source>
        <tissue evidence="13">Gonads</tissue>
    </source>
</reference>
<dbReference type="Pfam" id="PF00400">
    <property type="entry name" value="WD40"/>
    <property type="match status" value="4"/>
</dbReference>
<accession>A0A1S3I2B1</accession>
<evidence type="ECO:0000256" key="4">
    <source>
        <dbReference type="ARBA" id="ARBA00022574"/>
    </source>
</evidence>
<name>A0A1S3I2B1_LINAN</name>
<dbReference type="PROSITE" id="PS50294">
    <property type="entry name" value="WD_REPEATS_REGION"/>
    <property type="match status" value="3"/>
</dbReference>
<feature type="region of interest" description="Disordered" evidence="10">
    <location>
        <begin position="876"/>
        <end position="948"/>
    </location>
</feature>
<dbReference type="FunCoup" id="A0A1S3I2B1">
    <property type="interactions" value="484"/>
</dbReference>
<proteinExistence type="inferred from homology"/>